<evidence type="ECO:0000313" key="3">
    <source>
        <dbReference type="Proteomes" id="UP001240589"/>
    </source>
</evidence>
<name>A0AAW6ZF09_NEIMU</name>
<dbReference type="Proteomes" id="UP001240589">
    <property type="component" value="Unassembled WGS sequence"/>
</dbReference>
<dbReference type="EMBL" id="JASPBL010000025">
    <property type="protein sequence ID" value="MDK8361820.1"/>
    <property type="molecule type" value="Genomic_DNA"/>
</dbReference>
<accession>A0AAW6ZF09</accession>
<feature type="chain" id="PRO_5043936183" evidence="1">
    <location>
        <begin position="24"/>
        <end position="195"/>
    </location>
</feature>
<organism evidence="2 3">
    <name type="scientific">Neisseria mucosa</name>
    <dbReference type="NCBI Taxonomy" id="488"/>
    <lineage>
        <taxon>Bacteria</taxon>
        <taxon>Pseudomonadati</taxon>
        <taxon>Pseudomonadota</taxon>
        <taxon>Betaproteobacteria</taxon>
        <taxon>Neisseriales</taxon>
        <taxon>Neisseriaceae</taxon>
        <taxon>Neisseria</taxon>
    </lineage>
</organism>
<evidence type="ECO:0000256" key="1">
    <source>
        <dbReference type="SAM" id="SignalP"/>
    </source>
</evidence>
<sequence>MKKLLNGLLIGVLSFSFISTTSASSNKEEPQKKELYLLCGVLADVLEHANRDGRAPDRFIEQKLKNLPADRVKAVKEKFARKREPDGMATAFFIIFWYLNNEIIDALQNMPPLSSREAEDIRHNWMTRLKYADNLFSEKDDENKLYYYEGNIYYDNVAYINTLEFIWKESLMLKQKGVDLKKCGESLAAFDSRKE</sequence>
<gene>
    <name evidence="2" type="ORF">QP792_06320</name>
</gene>
<protein>
    <submittedName>
        <fullName evidence="2">Uncharacterized protein</fullName>
    </submittedName>
</protein>
<proteinExistence type="predicted"/>
<dbReference type="AlphaFoldDB" id="A0AAW6ZF09"/>
<dbReference type="RefSeq" id="WP_285046152.1">
    <property type="nucleotide sequence ID" value="NZ_JASOLC010000027.1"/>
</dbReference>
<keyword evidence="1" id="KW-0732">Signal</keyword>
<reference evidence="2" key="1">
    <citation type="submission" date="2023-05" db="EMBL/GenBank/DDBJ databases">
        <title>Genomic Catalog of Human Bladder Bacteria.</title>
        <authorList>
            <person name="Du J."/>
        </authorList>
    </citation>
    <scope>NUCLEOTIDE SEQUENCE</scope>
    <source>
        <strain evidence="2">UMB7974B</strain>
    </source>
</reference>
<evidence type="ECO:0000313" key="2">
    <source>
        <dbReference type="EMBL" id="MDK8361820.1"/>
    </source>
</evidence>
<feature type="signal peptide" evidence="1">
    <location>
        <begin position="1"/>
        <end position="23"/>
    </location>
</feature>
<comment type="caution">
    <text evidence="2">The sequence shown here is derived from an EMBL/GenBank/DDBJ whole genome shotgun (WGS) entry which is preliminary data.</text>
</comment>